<evidence type="ECO:0000256" key="9">
    <source>
        <dbReference type="ARBA" id="ARBA00037801"/>
    </source>
</evidence>
<evidence type="ECO:0000313" key="15">
    <source>
        <dbReference type="RefSeq" id="XP_021851730.1"/>
    </source>
</evidence>
<feature type="domain" description="T-SNARE coiled-coil homology" evidence="13">
    <location>
        <begin position="138"/>
        <end position="200"/>
    </location>
</feature>
<dbReference type="GO" id="GO:0005484">
    <property type="term" value="F:SNAP receptor activity"/>
    <property type="evidence" value="ECO:0000318"/>
    <property type="project" value="GO_Central"/>
</dbReference>
<keyword evidence="2" id="KW-0813">Transport</keyword>
<evidence type="ECO:0000256" key="1">
    <source>
        <dbReference type="ARBA" id="ARBA00009063"/>
    </source>
</evidence>
<dbReference type="GO" id="GO:0000149">
    <property type="term" value="F:SNARE binding"/>
    <property type="evidence" value="ECO:0000318"/>
    <property type="project" value="GO_Central"/>
</dbReference>
<dbReference type="SMART" id="SM00397">
    <property type="entry name" value="t_SNARE"/>
    <property type="match status" value="1"/>
</dbReference>
<dbReference type="KEGG" id="soe:110791285"/>
<dbReference type="InterPro" id="IPR000727">
    <property type="entry name" value="T_SNARE_dom"/>
</dbReference>
<comment type="similarity">
    <text evidence="1">Belongs to the syntaxin family.</text>
</comment>
<evidence type="ECO:0000256" key="3">
    <source>
        <dbReference type="ARBA" id="ARBA00022692"/>
    </source>
</evidence>
<dbReference type="GO" id="GO:0006906">
    <property type="term" value="P:vesicle fusion"/>
    <property type="evidence" value="ECO:0000318"/>
    <property type="project" value="GO_Central"/>
</dbReference>
<evidence type="ECO:0000256" key="10">
    <source>
        <dbReference type="ARBA" id="ARBA00054128"/>
    </source>
</evidence>
<keyword evidence="5 12" id="KW-1133">Transmembrane helix</keyword>
<dbReference type="PROSITE" id="PS50192">
    <property type="entry name" value="T_SNARE"/>
    <property type="match status" value="1"/>
</dbReference>
<dbReference type="GO" id="GO:0006886">
    <property type="term" value="P:intracellular protein transport"/>
    <property type="evidence" value="ECO:0000318"/>
    <property type="project" value="GO_Central"/>
</dbReference>
<dbReference type="GO" id="GO:0012505">
    <property type="term" value="C:endomembrane system"/>
    <property type="evidence" value="ECO:0000318"/>
    <property type="project" value="GO_Central"/>
</dbReference>
<dbReference type="GO" id="GO:0031201">
    <property type="term" value="C:SNARE complex"/>
    <property type="evidence" value="ECO:0000318"/>
    <property type="project" value="GO_Central"/>
</dbReference>
<dbReference type="AlphaFoldDB" id="A0A9R0JZ43"/>
<dbReference type="RefSeq" id="XP_021851730.1">
    <property type="nucleotide sequence ID" value="XM_021996038.1"/>
</dbReference>
<reference evidence="14" key="1">
    <citation type="journal article" date="2021" name="Nat. Commun.">
        <title>Genomic analyses provide insights into spinach domestication and the genetic basis of agronomic traits.</title>
        <authorList>
            <person name="Cai X."/>
            <person name="Sun X."/>
            <person name="Xu C."/>
            <person name="Sun H."/>
            <person name="Wang X."/>
            <person name="Ge C."/>
            <person name="Zhang Z."/>
            <person name="Wang Q."/>
            <person name="Fei Z."/>
            <person name="Jiao C."/>
            <person name="Wang Q."/>
        </authorList>
    </citation>
    <scope>NUCLEOTIDE SEQUENCE [LARGE SCALE GENOMIC DNA]</scope>
    <source>
        <strain evidence="14">cv. Varoflay</strain>
    </source>
</reference>
<comment type="subcellular location">
    <subcellularLocation>
        <location evidence="9">Golgi apparatus</location>
        <location evidence="9">trans-Golgi network membrane</location>
        <topology evidence="9">Single-pass type IV membrane protein</topology>
    </subcellularLocation>
    <subcellularLocation>
        <location evidence="11">Prevacuolar compartment membrane</location>
        <topology evidence="11">Single-pass type IV membrane protein</topology>
    </subcellularLocation>
</comment>
<keyword evidence="4" id="KW-0653">Protein transport</keyword>
<gene>
    <name evidence="15 16" type="primary">LOC110791285</name>
</gene>
<proteinExistence type="inferred from homology"/>
<dbReference type="GO" id="GO:0010008">
    <property type="term" value="C:endosome membrane"/>
    <property type="evidence" value="ECO:0007669"/>
    <property type="project" value="UniProtKB-ARBA"/>
</dbReference>
<accession>A0A9R0JZ43</accession>
<dbReference type="GO" id="GO:0048278">
    <property type="term" value="P:vesicle docking"/>
    <property type="evidence" value="ECO:0000318"/>
    <property type="project" value="GO_Central"/>
</dbReference>
<evidence type="ECO:0000256" key="6">
    <source>
        <dbReference type="ARBA" id="ARBA00023034"/>
    </source>
</evidence>
<dbReference type="Gene3D" id="1.20.5.110">
    <property type="match status" value="1"/>
</dbReference>
<keyword evidence="7" id="KW-0175">Coiled coil</keyword>
<dbReference type="OrthoDB" id="428895at2759"/>
<feature type="transmembrane region" description="Helical" evidence="12">
    <location>
        <begin position="210"/>
        <end position="231"/>
    </location>
</feature>
<evidence type="ECO:0000313" key="14">
    <source>
        <dbReference type="Proteomes" id="UP000813463"/>
    </source>
</evidence>
<evidence type="ECO:0000256" key="4">
    <source>
        <dbReference type="ARBA" id="ARBA00022927"/>
    </source>
</evidence>
<evidence type="ECO:0000256" key="11">
    <source>
        <dbReference type="ARBA" id="ARBA00060376"/>
    </source>
</evidence>
<organism evidence="14 15">
    <name type="scientific">Spinacia oleracea</name>
    <name type="common">Spinach</name>
    <dbReference type="NCBI Taxonomy" id="3562"/>
    <lineage>
        <taxon>Eukaryota</taxon>
        <taxon>Viridiplantae</taxon>
        <taxon>Streptophyta</taxon>
        <taxon>Embryophyta</taxon>
        <taxon>Tracheophyta</taxon>
        <taxon>Spermatophyta</taxon>
        <taxon>Magnoliopsida</taxon>
        <taxon>eudicotyledons</taxon>
        <taxon>Gunneridae</taxon>
        <taxon>Pentapetalae</taxon>
        <taxon>Caryophyllales</taxon>
        <taxon>Chenopodiaceae</taxon>
        <taxon>Chenopodioideae</taxon>
        <taxon>Anserineae</taxon>
        <taxon>Spinacia</taxon>
    </lineage>
</organism>
<evidence type="ECO:0000259" key="13">
    <source>
        <dbReference type="PROSITE" id="PS50192"/>
    </source>
</evidence>
<dbReference type="FunFam" id="1.20.5.110:FF:000030">
    <property type="entry name" value="syntaxin-51 isoform X2"/>
    <property type="match status" value="1"/>
</dbReference>
<evidence type="ECO:0000313" key="16">
    <source>
        <dbReference type="RefSeq" id="XP_021851731.1"/>
    </source>
</evidence>
<dbReference type="GO" id="GO:0005794">
    <property type="term" value="C:Golgi apparatus"/>
    <property type="evidence" value="ECO:0007669"/>
    <property type="project" value="UniProtKB-SubCell"/>
</dbReference>
<dbReference type="RefSeq" id="XP_021851731.1">
    <property type="nucleotide sequence ID" value="XM_021996039.1"/>
</dbReference>
<evidence type="ECO:0000256" key="5">
    <source>
        <dbReference type="ARBA" id="ARBA00022989"/>
    </source>
</evidence>
<dbReference type="InterPro" id="IPR045242">
    <property type="entry name" value="Syntaxin"/>
</dbReference>
<keyword evidence="6" id="KW-0333">Golgi apparatus</keyword>
<dbReference type="GeneID" id="110791285"/>
<evidence type="ECO:0000256" key="12">
    <source>
        <dbReference type="SAM" id="Phobius"/>
    </source>
</evidence>
<dbReference type="PANTHER" id="PTHR19957:SF285">
    <property type="entry name" value="SYNTAXIN-51-RELATED"/>
    <property type="match status" value="1"/>
</dbReference>
<dbReference type="CDD" id="cd15841">
    <property type="entry name" value="SNARE_Qc"/>
    <property type="match status" value="1"/>
</dbReference>
<keyword evidence="14" id="KW-1185">Reference proteome</keyword>
<dbReference type="Proteomes" id="UP000813463">
    <property type="component" value="Chromosome 4"/>
</dbReference>
<evidence type="ECO:0000256" key="2">
    <source>
        <dbReference type="ARBA" id="ARBA00022448"/>
    </source>
</evidence>
<protein>
    <submittedName>
        <fullName evidence="15 16">Syntaxin-52-like</fullName>
    </submittedName>
</protein>
<reference evidence="15 16" key="2">
    <citation type="submission" date="2025-04" db="UniProtKB">
        <authorList>
            <consortium name="RefSeq"/>
        </authorList>
    </citation>
    <scope>IDENTIFICATION</scope>
</reference>
<evidence type="ECO:0000256" key="8">
    <source>
        <dbReference type="ARBA" id="ARBA00023136"/>
    </source>
</evidence>
<keyword evidence="8 12" id="KW-0472">Membrane</keyword>
<comment type="function">
    <text evidence="10">Vesicle trafficking protein that functions in the secretory pathway.</text>
</comment>
<sequence>MASTSGDPWMKEYNEATKLADDINGMISEKTAMSGSGPESQRHFSAIRRKITILGNRLDSLEALLPKLPSKQTITERELNRRKDMLSNLRTKTNEMATTLNMSTYANRDSLLGPDTKPVDAVTRASGLDNQGIVSLQRQIMREQDDGLEQLEESVVFTKHIALTVNEELDLHTRLIDNLDEHVDITGSRVQRISRSLAILNKKTKGSCSILCLLLAVAGILILVLAIFVLLKYL</sequence>
<dbReference type="Pfam" id="PF05739">
    <property type="entry name" value="SNARE"/>
    <property type="match status" value="1"/>
</dbReference>
<dbReference type="SUPFAM" id="SSF58038">
    <property type="entry name" value="SNARE fusion complex"/>
    <property type="match status" value="1"/>
</dbReference>
<keyword evidence="3 12" id="KW-0812">Transmembrane</keyword>
<dbReference type="PANTHER" id="PTHR19957">
    <property type="entry name" value="SYNTAXIN"/>
    <property type="match status" value="1"/>
</dbReference>
<evidence type="ECO:0000256" key="7">
    <source>
        <dbReference type="ARBA" id="ARBA00023054"/>
    </source>
</evidence>
<name>A0A9R0JZ43_SPIOL</name>